<accession>A0A9D1ZI14</accession>
<proteinExistence type="predicted"/>
<dbReference type="EMBL" id="DXCV01000039">
    <property type="protein sequence ID" value="HIY88156.1"/>
    <property type="molecule type" value="Genomic_DNA"/>
</dbReference>
<gene>
    <name evidence="1" type="ORF">H9824_05570</name>
</gene>
<reference evidence="1" key="2">
    <citation type="submission" date="2021-04" db="EMBL/GenBank/DDBJ databases">
        <authorList>
            <person name="Gilroy R."/>
        </authorList>
    </citation>
    <scope>NUCLEOTIDE SEQUENCE</scope>
    <source>
        <strain evidence="1">Gambia2-208</strain>
    </source>
</reference>
<protein>
    <submittedName>
        <fullName evidence="1">Uncharacterized protein</fullName>
    </submittedName>
</protein>
<organism evidence="1 2">
    <name type="scientific">Candidatus Bacteroides pullicola</name>
    <dbReference type="NCBI Taxonomy" id="2838475"/>
    <lineage>
        <taxon>Bacteria</taxon>
        <taxon>Pseudomonadati</taxon>
        <taxon>Bacteroidota</taxon>
        <taxon>Bacteroidia</taxon>
        <taxon>Bacteroidales</taxon>
        <taxon>Bacteroidaceae</taxon>
        <taxon>Bacteroides</taxon>
    </lineage>
</organism>
<comment type="caution">
    <text evidence="1">The sequence shown here is derived from an EMBL/GenBank/DDBJ whole genome shotgun (WGS) entry which is preliminary data.</text>
</comment>
<sequence>MGEIEEFLKVGSGYGDGSGDGYGYGYGYGINTFCGKKVYAIDNVQTIIESVRGNIAKGYILQSDLTLTPCHVVKENGKFAHGNTLREAFEALHEKLYDDSTEEERLQKFREHFTDFSAKYPARELFTWHHVLTGSCKAGRESFCRDNGIDIDKDTFTIHEFINLTKNSYGGETIKKLIDKAE</sequence>
<evidence type="ECO:0000313" key="2">
    <source>
        <dbReference type="Proteomes" id="UP000886851"/>
    </source>
</evidence>
<name>A0A9D1ZI14_9BACE</name>
<evidence type="ECO:0000313" key="1">
    <source>
        <dbReference type="EMBL" id="HIY88156.1"/>
    </source>
</evidence>
<dbReference type="Proteomes" id="UP000886851">
    <property type="component" value="Unassembled WGS sequence"/>
</dbReference>
<reference evidence="1" key="1">
    <citation type="journal article" date="2021" name="PeerJ">
        <title>Extensive microbial diversity within the chicken gut microbiome revealed by metagenomics and culture.</title>
        <authorList>
            <person name="Gilroy R."/>
            <person name="Ravi A."/>
            <person name="Getino M."/>
            <person name="Pursley I."/>
            <person name="Horton D.L."/>
            <person name="Alikhan N.F."/>
            <person name="Baker D."/>
            <person name="Gharbi K."/>
            <person name="Hall N."/>
            <person name="Watson M."/>
            <person name="Adriaenssens E.M."/>
            <person name="Foster-Nyarko E."/>
            <person name="Jarju S."/>
            <person name="Secka A."/>
            <person name="Antonio M."/>
            <person name="Oren A."/>
            <person name="Chaudhuri R.R."/>
            <person name="La Ragione R."/>
            <person name="Hildebrand F."/>
            <person name="Pallen M.J."/>
        </authorList>
    </citation>
    <scope>NUCLEOTIDE SEQUENCE</scope>
    <source>
        <strain evidence="1">Gambia2-208</strain>
    </source>
</reference>
<dbReference type="AlphaFoldDB" id="A0A9D1ZI14"/>